<accession>A0A4U1BWG6</accession>
<keyword evidence="2" id="KW-0378">Hydrolase</keyword>
<evidence type="ECO:0000256" key="1">
    <source>
        <dbReference type="SAM" id="SignalP"/>
    </source>
</evidence>
<reference evidence="2 3" key="1">
    <citation type="submission" date="2019-04" db="EMBL/GenBank/DDBJ databases">
        <title>Pedobacter sp. AR-3-17 sp. nov., isolated from Arctic soil.</title>
        <authorList>
            <person name="Dahal R.H."/>
            <person name="Kim D.-U."/>
        </authorList>
    </citation>
    <scope>NUCLEOTIDE SEQUENCE [LARGE SCALE GENOMIC DNA]</scope>
    <source>
        <strain evidence="2 3">AR-3-17</strain>
    </source>
</reference>
<keyword evidence="2" id="KW-0121">Carboxypeptidase</keyword>
<sequence length="905" mass="101603">MKYQKSLFILFLIYTFSLDVVNAQTNTATVPLKTLVERKEKLSYNHPFESVYLHFDKPYYAVGDTIWFKTYITIQQHLPSPLSKIVYVDLLNNKDSLIQTLKIPANNSVANGNMVLAYPDFKEGTYHLRAYTKWMLNFNQSYFFKKNIYVGNALNKELITNITFNGSITDKAQKVSSTISYKDELGKPLADKKVSWEVIADDEKIARGKATTDAKGYITLDFSGSTKVSINRGVLNTALETSDRRILNSSFSLKTAILENDIQFFPEGGELIDGMDKKVAFKAIASNGLGVNLKGKILDEQGKEIVSFASQHLGMGSFSFIPQKNKKYTASITFADQTQKNFSLPPVKEECISLSAKSVGDSLWVNINVNDAYLQKNQNQVIYIVAQNDGVFFYAAQTGLRQTNYSVKIPHNQFPTGILQLALLNTSGLPLSERLVFIQRKDDVKINVKTDLPTYTGRQKIKMSIKTSDGFNPTEGSYSVSVVNDAKVPVNENEEITIKSNLLLSADLEGYIEQPNYYFNKTDDQKLADLDILLLTQGYRRFLYKDLAADVQPKISFFPEQSMTVSGTIRKSNGMPLENGRLLFQIPSKQFNTTGTTDKEGKFVFNNLIFKDSSEVIVNARNNVNSKDLRIILDGEAFPSIYSNVNAPDELLNIDSTLGIYLKNSRIEHQSAFLLREVVVKSAPIKKPSHADYSALSGLSQMADREIPNSQLKGCKRLIDCLAAAGLTFIDQQLFLTRNYNQGLKVPIEIYANGMPVDVNYLFGVEVSNVESLEVFFNDGLSGINRLSNTSGVLVVNMREIKNTAMSVNQFKALFPPTNVLTYKPKGFTTERQFYVPKYSGPRNSLQREDYRTTIYWNPAVNTDKDGNASFEFFNSDAKGLYRVVVEGLDNGGNIGRTVYKYQLK</sequence>
<evidence type="ECO:0000313" key="3">
    <source>
        <dbReference type="Proteomes" id="UP000308181"/>
    </source>
</evidence>
<protein>
    <submittedName>
        <fullName evidence="2">Carboxypeptidase regulatory-like domain-containing protein</fullName>
    </submittedName>
</protein>
<dbReference type="GO" id="GO:0004180">
    <property type="term" value="F:carboxypeptidase activity"/>
    <property type="evidence" value="ECO:0007669"/>
    <property type="project" value="UniProtKB-KW"/>
</dbReference>
<dbReference type="Gene3D" id="2.60.40.1930">
    <property type="match status" value="1"/>
</dbReference>
<dbReference type="Proteomes" id="UP000308181">
    <property type="component" value="Unassembled WGS sequence"/>
</dbReference>
<keyword evidence="1" id="KW-0732">Signal</keyword>
<keyword evidence="2" id="KW-0645">Protease</keyword>
<dbReference type="InterPro" id="IPR013783">
    <property type="entry name" value="Ig-like_fold"/>
</dbReference>
<dbReference type="OrthoDB" id="609485at2"/>
<proteinExistence type="predicted"/>
<dbReference type="AlphaFoldDB" id="A0A4U1BWG6"/>
<feature type="signal peptide" evidence="1">
    <location>
        <begin position="1"/>
        <end position="23"/>
    </location>
</feature>
<name>A0A4U1BWG6_9SPHI</name>
<evidence type="ECO:0000313" key="2">
    <source>
        <dbReference type="EMBL" id="TKB95567.1"/>
    </source>
</evidence>
<dbReference type="RefSeq" id="WP_136827613.1">
    <property type="nucleotide sequence ID" value="NZ_SWBP01000008.1"/>
</dbReference>
<organism evidence="2 3">
    <name type="scientific">Pedobacter cryophilus</name>
    <dbReference type="NCBI Taxonomy" id="2571271"/>
    <lineage>
        <taxon>Bacteria</taxon>
        <taxon>Pseudomonadati</taxon>
        <taxon>Bacteroidota</taxon>
        <taxon>Sphingobacteriia</taxon>
        <taxon>Sphingobacteriales</taxon>
        <taxon>Sphingobacteriaceae</taxon>
        <taxon>Pedobacter</taxon>
    </lineage>
</organism>
<dbReference type="EMBL" id="SWBP01000008">
    <property type="protein sequence ID" value="TKB95567.1"/>
    <property type="molecule type" value="Genomic_DNA"/>
</dbReference>
<feature type="chain" id="PRO_5020646168" evidence="1">
    <location>
        <begin position="24"/>
        <end position="905"/>
    </location>
</feature>
<comment type="caution">
    <text evidence="2">The sequence shown here is derived from an EMBL/GenBank/DDBJ whole genome shotgun (WGS) entry which is preliminary data.</text>
</comment>
<keyword evidence="3" id="KW-1185">Reference proteome</keyword>
<dbReference type="Gene3D" id="2.60.40.10">
    <property type="entry name" value="Immunoglobulins"/>
    <property type="match status" value="1"/>
</dbReference>
<gene>
    <name evidence="2" type="ORF">FA046_16335</name>
</gene>